<comment type="subcellular location">
    <subcellularLocation>
        <location evidence="1">Cytoplasm</location>
    </subcellularLocation>
</comment>
<evidence type="ECO:0000256" key="1">
    <source>
        <dbReference type="ARBA" id="ARBA00004496"/>
    </source>
</evidence>
<keyword evidence="4" id="KW-0744">Spermatogenesis</keyword>
<evidence type="ECO:0000259" key="6">
    <source>
        <dbReference type="PROSITE" id="PS50304"/>
    </source>
</evidence>
<feature type="region of interest" description="Disordered" evidence="5">
    <location>
        <begin position="1060"/>
        <end position="1086"/>
    </location>
</feature>
<reference evidence="8" key="1">
    <citation type="submission" date="2022-11" db="UniProtKB">
        <authorList>
            <consortium name="EnsemblMetazoa"/>
        </authorList>
    </citation>
    <scope>IDENTIFICATION</scope>
</reference>
<evidence type="ECO:0000256" key="2">
    <source>
        <dbReference type="ARBA" id="ARBA00022490"/>
    </source>
</evidence>
<dbReference type="InterPro" id="IPR041966">
    <property type="entry name" value="LOTUS-like"/>
</dbReference>
<dbReference type="InterPro" id="IPR002999">
    <property type="entry name" value="Tudor"/>
</dbReference>
<feature type="region of interest" description="Disordered" evidence="5">
    <location>
        <begin position="1103"/>
        <end position="1173"/>
    </location>
</feature>
<feature type="region of interest" description="Disordered" evidence="5">
    <location>
        <begin position="911"/>
        <end position="1004"/>
    </location>
</feature>
<feature type="compositionally biased region" description="Basic and acidic residues" evidence="5">
    <location>
        <begin position="327"/>
        <end position="344"/>
    </location>
</feature>
<keyword evidence="9" id="KW-1185">Reference proteome</keyword>
<feature type="region of interest" description="Disordered" evidence="5">
    <location>
        <begin position="87"/>
        <end position="402"/>
    </location>
</feature>
<dbReference type="Gene3D" id="3.30.420.610">
    <property type="entry name" value="LOTUS domain-like"/>
    <property type="match status" value="1"/>
</dbReference>
<feature type="compositionally biased region" description="Polar residues" evidence="5">
    <location>
        <begin position="269"/>
        <end position="279"/>
    </location>
</feature>
<evidence type="ECO:0000256" key="3">
    <source>
        <dbReference type="ARBA" id="ARBA00022737"/>
    </source>
</evidence>
<evidence type="ECO:0000256" key="4">
    <source>
        <dbReference type="ARBA" id="ARBA00022871"/>
    </source>
</evidence>
<dbReference type="Pfam" id="PF12872">
    <property type="entry name" value="OST-HTH"/>
    <property type="match status" value="1"/>
</dbReference>
<dbReference type="GeneID" id="119724583"/>
<dbReference type="InterPro" id="IPR025605">
    <property type="entry name" value="OST-HTH/LOTUS_dom"/>
</dbReference>
<name>A0A913ZJU9_PATMI</name>
<dbReference type="GO" id="GO:0043186">
    <property type="term" value="C:P granule"/>
    <property type="evidence" value="ECO:0007669"/>
    <property type="project" value="TreeGrafter"/>
</dbReference>
<feature type="domain" description="HTH OST-type" evidence="7">
    <location>
        <begin position="6"/>
        <end position="79"/>
    </location>
</feature>
<feature type="compositionally biased region" description="Polar residues" evidence="5">
    <location>
        <begin position="183"/>
        <end position="234"/>
    </location>
</feature>
<dbReference type="PANTHER" id="PTHR22948:SF29">
    <property type="entry name" value="FI02030P-RELATED"/>
    <property type="match status" value="1"/>
</dbReference>
<feature type="compositionally biased region" description="Low complexity" evidence="5">
    <location>
        <begin position="241"/>
        <end position="253"/>
    </location>
</feature>
<keyword evidence="2" id="KW-0963">Cytoplasm</keyword>
<dbReference type="Pfam" id="PF00567">
    <property type="entry name" value="TUDOR"/>
    <property type="match status" value="1"/>
</dbReference>
<dbReference type="SUPFAM" id="SSF63748">
    <property type="entry name" value="Tudor/PWWP/MBT"/>
    <property type="match status" value="1"/>
</dbReference>
<feature type="region of interest" description="Disordered" evidence="5">
    <location>
        <begin position="1188"/>
        <end position="1225"/>
    </location>
</feature>
<evidence type="ECO:0000313" key="9">
    <source>
        <dbReference type="Proteomes" id="UP000887568"/>
    </source>
</evidence>
<keyword evidence="3" id="KW-0677">Repeat</keyword>
<dbReference type="PROSITE" id="PS50304">
    <property type="entry name" value="TUDOR"/>
    <property type="match status" value="1"/>
</dbReference>
<dbReference type="OrthoDB" id="10034606at2759"/>
<evidence type="ECO:0000313" key="8">
    <source>
        <dbReference type="EnsemblMetazoa" id="XP_038051619.1"/>
    </source>
</evidence>
<feature type="domain" description="Tudor" evidence="6">
    <location>
        <begin position="1283"/>
        <end position="1339"/>
    </location>
</feature>
<dbReference type="InterPro" id="IPR035437">
    <property type="entry name" value="SNase_OB-fold_sf"/>
</dbReference>
<feature type="compositionally biased region" description="Polar residues" evidence="5">
    <location>
        <begin position="1113"/>
        <end position="1136"/>
    </location>
</feature>
<feature type="compositionally biased region" description="Polar residues" evidence="5">
    <location>
        <begin position="1163"/>
        <end position="1173"/>
    </location>
</feature>
<protein>
    <submittedName>
        <fullName evidence="8">Uncharacterized protein</fullName>
    </submittedName>
</protein>
<dbReference type="Gene3D" id="2.40.50.90">
    <property type="match status" value="1"/>
</dbReference>
<keyword evidence="4" id="KW-0221">Differentiation</keyword>
<sequence length="1407" mass="153996">MASASKLEMVCRTLRGVLLSEKGGVAIHRLQGDFRELTGTPLQFKEFGYPSLEAFLQSIPHVVSLQRGPDGDVLCKCVTDDTTQHIGSLVSRQKGKKKSKGSGMKTHPGKPRGSPYRPKPFYGNYNPSRKPQPVTPKFRTKKPNPKFYKLATQQPRFHIPRPAVPSQSAPPKPTPQKTVPVNHYQSRTKTESTKSLASTYRSSANASATAVQQPTGTWSKTAPVNNRQSTTQTETTKRLGSASTSSANASATAVQQPTPGPWSGKLGSRRNQQSASSNLVDAKRNQPKPDPPTTQPTTNKPKVYENIYITVENDGATKGKAKSAKPNKVERSASLESAKAKKPEWSPNYEVPPRFKKLMSPTGTSFPDHQVAGPDRTQDTTSDPPVKARPPQVTSSTPPIRGKTSDWIQKVLVEKANGIWASGLSDMHKKEFGSSLDATIIDQMAEQNLLQKEMVLNNIILYPKLTVSIKNSSESKVSKRTVNLGAGDQKEVGTAAEKTGNQTAQSCPEAKPNITPALTKLTPPKNLFQDPALADPSLADILQAVCQRQNLPLMYKTEPETLLGKPYLAVNCTAGLQVSMAHGITQKAAVEAASANILYQWNIMPGDVSQVSQPTAGREELYLRVEHQAGFCDCSAAERHDDCKVPRCMASLLKRIRWKSSDDQFIQQNRRVTPTAGVPRRITNLSQVDRLEARAARFGLNPKAALEEVDSQQPKPLMNLSFSQGRAERFCVVNSKTLLQPRETIQGAQVLEAEDNSNKASSTGEFHVQPNAAAQKDAGIFPDLQEVKPLSQEEILNKRAERFGLTLNEYTHPQPVVGKTDNNPQSLAGITSNSVTTLRRAPDLEIRRVLRETFGRTAIYETVKETISMERPLVSVCFIAGSVVGIGKGPTKSEARKAALKELLLNQRQLKSKLKSASHKKLNQEELPNTQDQDSEPVARSHRYPEVPQDENLNNSGIQNYESSSSRNEANDQQQGKGSPKELPPCPGSEEVCRERKGWPMKPDLDLQFRNIDNNKMLNVEKRRTSPRGEYQLLQDASSGTAFPDKMGKDSCSLGISRWQQSPDSWTGSLRNGTPTGPSTSVVQPINNARWKPSDDWVVQQNPRLTPTADAPPTNNGTPATSPTNIVPSNLSSPRTVSPGAQLLGNPTLGNASSPGDPLPRNGSPQDPAQAESDASNINEITNSLANAQLSGTHSPPCVPVEETCSEPSEPSEGGGSPTMEVSGVPNLQLPEEDEWDVYVAYIKSLSDFFVILIGDDYSEQLMVLEEEMRLFYQCSTWTLTDPPEEGDCCAAQFNREWLRVMVKSVQGDQVECFLLDHGDIETVDISFLKPLSDTFLQLPFQVVRCKLAGSEQVAKDDDTALQMFCQLALGKNLLAEITSRDGDQVTMELFDESDVSILEQSMAAGI</sequence>
<feature type="compositionally biased region" description="Basic residues" evidence="5">
    <location>
        <begin position="911"/>
        <end position="921"/>
    </location>
</feature>
<dbReference type="PANTHER" id="PTHR22948">
    <property type="entry name" value="TUDOR DOMAIN CONTAINING PROTEIN"/>
    <property type="match status" value="1"/>
</dbReference>
<organism evidence="8 9">
    <name type="scientific">Patiria miniata</name>
    <name type="common">Bat star</name>
    <name type="synonym">Asterina miniata</name>
    <dbReference type="NCBI Taxonomy" id="46514"/>
    <lineage>
        <taxon>Eukaryota</taxon>
        <taxon>Metazoa</taxon>
        <taxon>Echinodermata</taxon>
        <taxon>Eleutherozoa</taxon>
        <taxon>Asterozoa</taxon>
        <taxon>Asteroidea</taxon>
        <taxon>Valvatacea</taxon>
        <taxon>Valvatida</taxon>
        <taxon>Asterinidae</taxon>
        <taxon>Patiria</taxon>
    </lineage>
</organism>
<proteinExistence type="predicted"/>
<dbReference type="OMA" id="TALQMFC"/>
<dbReference type="InterPro" id="IPR050621">
    <property type="entry name" value="Tudor_domain_containing"/>
</dbReference>
<evidence type="ECO:0000256" key="5">
    <source>
        <dbReference type="SAM" id="MobiDB-lite"/>
    </source>
</evidence>
<dbReference type="GO" id="GO:0030719">
    <property type="term" value="P:P granule organization"/>
    <property type="evidence" value="ECO:0007669"/>
    <property type="project" value="TreeGrafter"/>
</dbReference>
<dbReference type="RefSeq" id="XP_038051619.1">
    <property type="nucleotide sequence ID" value="XM_038195691.1"/>
</dbReference>
<dbReference type="EnsemblMetazoa" id="XM_038195691.1">
    <property type="protein sequence ID" value="XP_038051619.1"/>
    <property type="gene ID" value="LOC119724583"/>
</dbReference>
<dbReference type="GO" id="GO:0007283">
    <property type="term" value="P:spermatogenesis"/>
    <property type="evidence" value="ECO:0007669"/>
    <property type="project" value="UniProtKB-KW"/>
</dbReference>
<dbReference type="Proteomes" id="UP000887568">
    <property type="component" value="Unplaced"/>
</dbReference>
<dbReference type="PROSITE" id="PS51644">
    <property type="entry name" value="HTH_OST"/>
    <property type="match status" value="1"/>
</dbReference>
<evidence type="ECO:0000259" key="7">
    <source>
        <dbReference type="PROSITE" id="PS51644"/>
    </source>
</evidence>
<feature type="compositionally biased region" description="Basic and acidic residues" evidence="5">
    <location>
        <begin position="991"/>
        <end position="1004"/>
    </location>
</feature>
<dbReference type="SMART" id="SM00333">
    <property type="entry name" value="TUDOR"/>
    <property type="match status" value="1"/>
</dbReference>
<dbReference type="CDD" id="cd09972">
    <property type="entry name" value="LOTUS_TDRD_OSKAR"/>
    <property type="match status" value="1"/>
</dbReference>
<accession>A0A913ZJU9</accession>
<dbReference type="GO" id="GO:0034587">
    <property type="term" value="P:piRNA processing"/>
    <property type="evidence" value="ECO:0007669"/>
    <property type="project" value="TreeGrafter"/>
</dbReference>
<dbReference type="Gene3D" id="2.30.30.140">
    <property type="match status" value="1"/>
</dbReference>
<feature type="compositionally biased region" description="Polar residues" evidence="5">
    <location>
        <begin position="951"/>
        <end position="977"/>
    </location>
</feature>